<reference evidence="2" key="2">
    <citation type="submission" date="2022-01" db="EMBL/GenBank/DDBJ databases">
        <authorList>
            <person name="Yamashiro T."/>
            <person name="Shiraishi A."/>
            <person name="Satake H."/>
            <person name="Nakayama K."/>
        </authorList>
    </citation>
    <scope>NUCLEOTIDE SEQUENCE</scope>
</reference>
<feature type="compositionally biased region" description="Basic and acidic residues" evidence="1">
    <location>
        <begin position="120"/>
        <end position="134"/>
    </location>
</feature>
<protein>
    <recommendedName>
        <fullName evidence="4">Zinc finger, CCHC-type</fullName>
    </recommendedName>
</protein>
<keyword evidence="3" id="KW-1185">Reference proteome</keyword>
<proteinExistence type="predicted"/>
<dbReference type="PANTHER" id="PTHR47592">
    <property type="entry name" value="PBF68 PROTEIN"/>
    <property type="match status" value="1"/>
</dbReference>
<evidence type="ECO:0000313" key="2">
    <source>
        <dbReference type="EMBL" id="GJT92055.1"/>
    </source>
</evidence>
<dbReference type="PANTHER" id="PTHR47592:SF29">
    <property type="entry name" value="ZINC FINGER, CCHC-TYPE"/>
    <property type="match status" value="1"/>
</dbReference>
<comment type="caution">
    <text evidence="2">The sequence shown here is derived from an EMBL/GenBank/DDBJ whole genome shotgun (WGS) entry which is preliminary data.</text>
</comment>
<feature type="compositionally biased region" description="Basic and acidic residues" evidence="1">
    <location>
        <begin position="187"/>
        <end position="196"/>
    </location>
</feature>
<feature type="compositionally biased region" description="Basic residues" evidence="1">
    <location>
        <begin position="147"/>
        <end position="158"/>
    </location>
</feature>
<evidence type="ECO:0008006" key="4">
    <source>
        <dbReference type="Google" id="ProtNLM"/>
    </source>
</evidence>
<reference evidence="2" key="1">
    <citation type="journal article" date="2022" name="Int. J. Mol. Sci.">
        <title>Draft Genome of Tanacetum Coccineum: Genomic Comparison of Closely Related Tanacetum-Family Plants.</title>
        <authorList>
            <person name="Yamashiro T."/>
            <person name="Shiraishi A."/>
            <person name="Nakayama K."/>
            <person name="Satake H."/>
        </authorList>
    </citation>
    <scope>NUCLEOTIDE SEQUENCE</scope>
</reference>
<organism evidence="2 3">
    <name type="scientific">Tanacetum coccineum</name>
    <dbReference type="NCBI Taxonomy" id="301880"/>
    <lineage>
        <taxon>Eukaryota</taxon>
        <taxon>Viridiplantae</taxon>
        <taxon>Streptophyta</taxon>
        <taxon>Embryophyta</taxon>
        <taxon>Tracheophyta</taxon>
        <taxon>Spermatophyta</taxon>
        <taxon>Magnoliopsida</taxon>
        <taxon>eudicotyledons</taxon>
        <taxon>Gunneridae</taxon>
        <taxon>Pentapetalae</taxon>
        <taxon>asterids</taxon>
        <taxon>campanulids</taxon>
        <taxon>Asterales</taxon>
        <taxon>Asteraceae</taxon>
        <taxon>Asteroideae</taxon>
        <taxon>Anthemideae</taxon>
        <taxon>Anthemidinae</taxon>
        <taxon>Tanacetum</taxon>
    </lineage>
</organism>
<gene>
    <name evidence="2" type="ORF">Tco_1080900</name>
</gene>
<name>A0ABQ5HXK4_9ASTR</name>
<evidence type="ECO:0000313" key="3">
    <source>
        <dbReference type="Proteomes" id="UP001151760"/>
    </source>
</evidence>
<dbReference type="Pfam" id="PF14223">
    <property type="entry name" value="Retrotran_gag_2"/>
    <property type="match status" value="1"/>
</dbReference>
<evidence type="ECO:0000256" key="1">
    <source>
        <dbReference type="SAM" id="MobiDB-lite"/>
    </source>
</evidence>
<sequence>MYDPLFNIYQNVESTKELWDSFESEYMAQDASSKKFLESNFSNYKMVDSRPVMEQFNDVLRILRQYTQHGLKIDESISVSSVIDKLPPSWKDFKHRLKHGKDDLSLVKLGSQLRIEESLRVQESDKGKGKEVDRPSVNMMEEGGKNKNNKANKGKKHSLKDNGGSSSNKKPKLACWKCGKTSNFKKDCRSGNKKDNASASGSRKGFKDHSQDQGHNLVHVWNRFIKYSVSLISEAFYVQIDAIAWWIDYGAITHVCKDWCWFKTYEPVEDGYVLYMGDFMEKEVWC</sequence>
<dbReference type="EMBL" id="BQNB010020074">
    <property type="protein sequence ID" value="GJT92055.1"/>
    <property type="molecule type" value="Genomic_DNA"/>
</dbReference>
<accession>A0ABQ5HXK4</accession>
<feature type="region of interest" description="Disordered" evidence="1">
    <location>
        <begin position="120"/>
        <end position="172"/>
    </location>
</feature>
<dbReference type="Proteomes" id="UP001151760">
    <property type="component" value="Unassembled WGS sequence"/>
</dbReference>
<feature type="region of interest" description="Disordered" evidence="1">
    <location>
        <begin position="187"/>
        <end position="211"/>
    </location>
</feature>